<dbReference type="KEGG" id="fhl:OE105_13180"/>
<dbReference type="SUPFAM" id="SSF103473">
    <property type="entry name" value="MFS general substrate transporter"/>
    <property type="match status" value="1"/>
</dbReference>
<dbReference type="InterPro" id="IPR036259">
    <property type="entry name" value="MFS_trans_sf"/>
</dbReference>
<protein>
    <submittedName>
        <fullName evidence="9">MFS transporter</fullName>
    </submittedName>
</protein>
<reference evidence="9" key="1">
    <citation type="submission" date="2022-09" db="EMBL/GenBank/DDBJ databases">
        <title>Complete Genomes of Fervidibacillus albus and Fervidibacillus halotolerans isolated from tidal flat sediments.</title>
        <authorList>
            <person name="Kwon K.K."/>
            <person name="Yang S.-H."/>
            <person name="Park M.J."/>
            <person name="Oh H.-M."/>
        </authorList>
    </citation>
    <scope>NUCLEOTIDE SEQUENCE</scope>
    <source>
        <strain evidence="9">MEBiC13594</strain>
    </source>
</reference>
<feature type="transmembrane region" description="Helical" evidence="7">
    <location>
        <begin position="359"/>
        <end position="378"/>
    </location>
</feature>
<evidence type="ECO:0000259" key="8">
    <source>
        <dbReference type="PROSITE" id="PS50850"/>
    </source>
</evidence>
<dbReference type="Proteomes" id="UP001164726">
    <property type="component" value="Chromosome"/>
</dbReference>
<proteinExistence type="predicted"/>
<feature type="domain" description="Major facilitator superfamily (MFS) profile" evidence="8">
    <location>
        <begin position="230"/>
        <end position="420"/>
    </location>
</feature>
<organism evidence="9 10">
    <name type="scientific">Fervidibacillus halotolerans</name>
    <dbReference type="NCBI Taxonomy" id="2980027"/>
    <lineage>
        <taxon>Bacteria</taxon>
        <taxon>Bacillati</taxon>
        <taxon>Bacillota</taxon>
        <taxon>Bacilli</taxon>
        <taxon>Bacillales</taxon>
        <taxon>Bacillaceae</taxon>
        <taxon>Fervidibacillus</taxon>
    </lineage>
</organism>
<name>A0A9E8LZA8_9BACI</name>
<feature type="transmembrane region" description="Helical" evidence="7">
    <location>
        <begin position="384"/>
        <end position="403"/>
    </location>
</feature>
<sequence>MLQKRNMSLFVINDFVSQIGNSIFSLLIMWYVYETTTSAIATALIGSFTHISGFFIGPIAGVYADRSKNPKSLLSLILRFNSFIFLVMVICIYLLSNDIEIFAVFILVALREISFDLLYPVETRIIPLIVPKEAVAKLIGYRSVSGSIASLLGKAISGFVISLVGIIGGLILNSITFFLSSILVSLLKFIQPPKNSIENDFNNRDDQSLESKRMKLKTEILEGVKILWNHDYLKKLAIIISLLNVVSMIGPIIVVYFTSYLNTTSEAYGVFNSLLTLGGLISGSIIGFLTKKHSNSTIILFGWSLLSVVFIVMAFNKVIWIIFVMGFLLGICITLPNIILDSVQILIIPDEYKGRVSTLLQSVSVVLIPLSIFLGGIIADHFGANYVFLFCGLWQFFVVLLVYKNREMFNIQSTETETAG</sequence>
<dbReference type="PROSITE" id="PS50850">
    <property type="entry name" value="MFS"/>
    <property type="match status" value="1"/>
</dbReference>
<dbReference type="AlphaFoldDB" id="A0A9E8LZA8"/>
<feature type="transmembrane region" description="Helical" evidence="7">
    <location>
        <begin position="76"/>
        <end position="95"/>
    </location>
</feature>
<feature type="transmembrane region" description="Helical" evidence="7">
    <location>
        <begin position="12"/>
        <end position="33"/>
    </location>
</feature>
<dbReference type="InterPro" id="IPR011701">
    <property type="entry name" value="MFS"/>
</dbReference>
<keyword evidence="4 7" id="KW-0812">Transmembrane</keyword>
<feature type="transmembrane region" description="Helical" evidence="7">
    <location>
        <begin position="39"/>
        <end position="64"/>
    </location>
</feature>
<feature type="transmembrane region" description="Helical" evidence="7">
    <location>
        <begin position="321"/>
        <end position="347"/>
    </location>
</feature>
<evidence type="ECO:0000256" key="4">
    <source>
        <dbReference type="ARBA" id="ARBA00022692"/>
    </source>
</evidence>
<feature type="transmembrane region" description="Helical" evidence="7">
    <location>
        <begin position="270"/>
        <end position="290"/>
    </location>
</feature>
<evidence type="ECO:0000256" key="5">
    <source>
        <dbReference type="ARBA" id="ARBA00022989"/>
    </source>
</evidence>
<evidence type="ECO:0000256" key="3">
    <source>
        <dbReference type="ARBA" id="ARBA00022475"/>
    </source>
</evidence>
<keyword evidence="5 7" id="KW-1133">Transmembrane helix</keyword>
<gene>
    <name evidence="9" type="ORF">OE105_13180</name>
</gene>
<keyword evidence="6 7" id="KW-0472">Membrane</keyword>
<evidence type="ECO:0000313" key="10">
    <source>
        <dbReference type="Proteomes" id="UP001164726"/>
    </source>
</evidence>
<feature type="transmembrane region" description="Helical" evidence="7">
    <location>
        <begin position="297"/>
        <end position="315"/>
    </location>
</feature>
<comment type="subcellular location">
    <subcellularLocation>
        <location evidence="1">Cell membrane</location>
        <topology evidence="1">Multi-pass membrane protein</topology>
    </subcellularLocation>
</comment>
<dbReference type="PANTHER" id="PTHR23513">
    <property type="entry name" value="INTEGRAL MEMBRANE EFFLUX PROTEIN-RELATED"/>
    <property type="match status" value="1"/>
</dbReference>
<accession>A0A9E8LZA8</accession>
<keyword evidence="3" id="KW-1003">Cell membrane</keyword>
<dbReference type="InterPro" id="IPR020846">
    <property type="entry name" value="MFS_dom"/>
</dbReference>
<evidence type="ECO:0000313" key="9">
    <source>
        <dbReference type="EMBL" id="WAA12462.1"/>
    </source>
</evidence>
<dbReference type="GO" id="GO:0005886">
    <property type="term" value="C:plasma membrane"/>
    <property type="evidence" value="ECO:0007669"/>
    <property type="project" value="UniProtKB-SubCell"/>
</dbReference>
<dbReference type="Gene3D" id="1.20.1250.20">
    <property type="entry name" value="MFS general substrate transporter like domains"/>
    <property type="match status" value="1"/>
</dbReference>
<evidence type="ECO:0000256" key="6">
    <source>
        <dbReference type="ARBA" id="ARBA00023136"/>
    </source>
</evidence>
<dbReference type="RefSeq" id="WP_275420597.1">
    <property type="nucleotide sequence ID" value="NZ_CP106877.1"/>
</dbReference>
<evidence type="ECO:0000256" key="2">
    <source>
        <dbReference type="ARBA" id="ARBA00022448"/>
    </source>
</evidence>
<dbReference type="CDD" id="cd06173">
    <property type="entry name" value="MFS_MefA_like"/>
    <property type="match status" value="1"/>
</dbReference>
<keyword evidence="2" id="KW-0813">Transport</keyword>
<dbReference type="Pfam" id="PF07690">
    <property type="entry name" value="MFS_1"/>
    <property type="match status" value="2"/>
</dbReference>
<keyword evidence="10" id="KW-1185">Reference proteome</keyword>
<dbReference type="EMBL" id="CP106877">
    <property type="protein sequence ID" value="WAA12462.1"/>
    <property type="molecule type" value="Genomic_DNA"/>
</dbReference>
<feature type="transmembrane region" description="Helical" evidence="7">
    <location>
        <begin position="166"/>
        <end position="187"/>
    </location>
</feature>
<dbReference type="PANTHER" id="PTHR23513:SF6">
    <property type="entry name" value="MAJOR FACILITATOR SUPERFAMILY ASSOCIATED DOMAIN-CONTAINING PROTEIN"/>
    <property type="match status" value="1"/>
</dbReference>
<evidence type="ECO:0000256" key="1">
    <source>
        <dbReference type="ARBA" id="ARBA00004651"/>
    </source>
</evidence>
<feature type="transmembrane region" description="Helical" evidence="7">
    <location>
        <begin position="236"/>
        <end position="258"/>
    </location>
</feature>
<dbReference type="GO" id="GO:0022857">
    <property type="term" value="F:transmembrane transporter activity"/>
    <property type="evidence" value="ECO:0007669"/>
    <property type="project" value="InterPro"/>
</dbReference>
<evidence type="ECO:0000256" key="7">
    <source>
        <dbReference type="SAM" id="Phobius"/>
    </source>
</evidence>